<evidence type="ECO:0000313" key="5">
    <source>
        <dbReference type="Proteomes" id="UP000027987"/>
    </source>
</evidence>
<dbReference type="InterPro" id="IPR001498">
    <property type="entry name" value="Impact_N"/>
</dbReference>
<keyword evidence="5" id="KW-1185">Reference proteome</keyword>
<sequence length="198" mass="21521">MSDTLYTLAGRCQHGEDIKKSRFLALAAPIQSPEQALAFVREVSDLAATHNCWAYRIGQDYRFNDDGEPGGTAGRPILQAIEGQGIDSAVVVVTRWYGGIKLGAGGLVRAYGGTAAECLRRAERIPIVAMARLAVHSNFAELALLKARLRELEADITRETFGTDGVDLEIQLPAHRVAEAQARVVDISRGRHTARLLD</sequence>
<organism evidence="4 5">
    <name type="scientific">Dyella japonica A8</name>
    <dbReference type="NCBI Taxonomy" id="1217721"/>
    <lineage>
        <taxon>Bacteria</taxon>
        <taxon>Pseudomonadati</taxon>
        <taxon>Pseudomonadota</taxon>
        <taxon>Gammaproteobacteria</taxon>
        <taxon>Lysobacterales</taxon>
        <taxon>Rhodanobacteraceae</taxon>
        <taxon>Dyella</taxon>
    </lineage>
</organism>
<comment type="similarity">
    <text evidence="1">Belongs to the IMPACT family.</text>
</comment>
<proteinExistence type="inferred from homology"/>
<evidence type="ECO:0000256" key="1">
    <source>
        <dbReference type="ARBA" id="ARBA00007665"/>
    </source>
</evidence>
<evidence type="ECO:0000259" key="3">
    <source>
        <dbReference type="Pfam" id="PF09186"/>
    </source>
</evidence>
<gene>
    <name evidence="4" type="ORF">HY57_14315</name>
</gene>
<evidence type="ECO:0000259" key="2">
    <source>
        <dbReference type="Pfam" id="PF01205"/>
    </source>
</evidence>
<dbReference type="PATRIC" id="fig|1217721.7.peg.2947"/>
<dbReference type="InterPro" id="IPR015269">
    <property type="entry name" value="UPF0029_Impact_C"/>
</dbReference>
<dbReference type="PANTHER" id="PTHR16301">
    <property type="entry name" value="IMPACT-RELATED"/>
    <property type="match status" value="1"/>
</dbReference>
<dbReference type="Gene3D" id="3.30.70.240">
    <property type="match status" value="1"/>
</dbReference>
<name>A0A075K2V1_9GAMM</name>
<dbReference type="HOGENOM" id="CLU_083552_3_1_6"/>
<dbReference type="KEGG" id="dja:HY57_14315"/>
<dbReference type="InterPro" id="IPR020568">
    <property type="entry name" value="Ribosomal_Su5_D2-typ_SF"/>
</dbReference>
<dbReference type="SUPFAM" id="SSF54211">
    <property type="entry name" value="Ribosomal protein S5 domain 2-like"/>
    <property type="match status" value="1"/>
</dbReference>
<dbReference type="OrthoDB" id="9813771at2"/>
<accession>A0A075K2V1</accession>
<dbReference type="AlphaFoldDB" id="A0A075K2V1"/>
<evidence type="ECO:0008006" key="6">
    <source>
        <dbReference type="Google" id="ProtNLM"/>
    </source>
</evidence>
<evidence type="ECO:0000313" key="4">
    <source>
        <dbReference type="EMBL" id="AIF48335.1"/>
    </source>
</evidence>
<reference evidence="4 5" key="1">
    <citation type="submission" date="2014-07" db="EMBL/GenBank/DDBJ databases">
        <title>Complete Genome Sequence of Dyella japonica Strain A8 Isolated from Malaysian Tropical Soil.</title>
        <authorList>
            <person name="Hui R.K.H."/>
            <person name="Chen J.-W."/>
            <person name="Chan K.-G."/>
            <person name="Leung F.C.C."/>
        </authorList>
    </citation>
    <scope>NUCLEOTIDE SEQUENCE [LARGE SCALE GENOMIC DNA]</scope>
    <source>
        <strain evidence="4 5">A8</strain>
    </source>
</reference>
<dbReference type="GO" id="GO:0005737">
    <property type="term" value="C:cytoplasm"/>
    <property type="evidence" value="ECO:0007669"/>
    <property type="project" value="TreeGrafter"/>
</dbReference>
<dbReference type="Pfam" id="PF09186">
    <property type="entry name" value="DUF1949"/>
    <property type="match status" value="1"/>
</dbReference>
<dbReference type="InterPro" id="IPR035647">
    <property type="entry name" value="EFG_III/V"/>
</dbReference>
<dbReference type="Pfam" id="PF01205">
    <property type="entry name" value="Impact_N"/>
    <property type="match status" value="1"/>
</dbReference>
<dbReference type="InterPro" id="IPR036956">
    <property type="entry name" value="Impact_N_sf"/>
</dbReference>
<dbReference type="GO" id="GO:0032561">
    <property type="term" value="F:guanyl ribonucleotide binding"/>
    <property type="evidence" value="ECO:0007669"/>
    <property type="project" value="UniProtKB-ARBA"/>
</dbReference>
<feature type="domain" description="Impact N-terminal" evidence="2">
    <location>
        <begin position="19"/>
        <end position="119"/>
    </location>
</feature>
<dbReference type="PROSITE" id="PS00910">
    <property type="entry name" value="UPF0029"/>
    <property type="match status" value="1"/>
</dbReference>
<protein>
    <recommendedName>
        <fullName evidence="6">Thymidylate synthase</fullName>
    </recommendedName>
</protein>
<dbReference type="InterPro" id="IPR020569">
    <property type="entry name" value="UPF0029_Impact_CS"/>
</dbReference>
<dbReference type="STRING" id="1217721.HY57_14315"/>
<dbReference type="SUPFAM" id="SSF54980">
    <property type="entry name" value="EF-G C-terminal domain-like"/>
    <property type="match status" value="1"/>
</dbReference>
<dbReference type="Proteomes" id="UP000027987">
    <property type="component" value="Chromosome"/>
</dbReference>
<dbReference type="PANTHER" id="PTHR16301:SF20">
    <property type="entry name" value="IMPACT FAMILY MEMBER YIGZ"/>
    <property type="match status" value="1"/>
</dbReference>
<dbReference type="GO" id="GO:0006446">
    <property type="term" value="P:regulation of translational initiation"/>
    <property type="evidence" value="ECO:0007669"/>
    <property type="project" value="TreeGrafter"/>
</dbReference>
<dbReference type="Gene3D" id="3.30.230.30">
    <property type="entry name" value="Impact, N-terminal domain"/>
    <property type="match status" value="1"/>
</dbReference>
<dbReference type="InterPro" id="IPR023582">
    <property type="entry name" value="Impact"/>
</dbReference>
<feature type="domain" description="UPF0029" evidence="3">
    <location>
        <begin position="138"/>
        <end position="191"/>
    </location>
</feature>
<dbReference type="GO" id="GO:0043168">
    <property type="term" value="F:anion binding"/>
    <property type="evidence" value="ECO:0007669"/>
    <property type="project" value="UniProtKB-ARBA"/>
</dbReference>
<dbReference type="RefSeq" id="WP_019465949.1">
    <property type="nucleotide sequence ID" value="NZ_ALOY01000166.1"/>
</dbReference>
<dbReference type="EMBL" id="CP008884">
    <property type="protein sequence ID" value="AIF48335.1"/>
    <property type="molecule type" value="Genomic_DNA"/>
</dbReference>
<dbReference type="GO" id="GO:0017111">
    <property type="term" value="F:ribonucleoside triphosphate phosphatase activity"/>
    <property type="evidence" value="ECO:0007669"/>
    <property type="project" value="UniProtKB-ARBA"/>
</dbReference>